<evidence type="ECO:0000256" key="2">
    <source>
        <dbReference type="SAM" id="Phobius"/>
    </source>
</evidence>
<feature type="region of interest" description="Disordered" evidence="1">
    <location>
        <begin position="29"/>
        <end position="89"/>
    </location>
</feature>
<evidence type="ECO:0000313" key="4">
    <source>
        <dbReference type="Proteomes" id="UP000290408"/>
    </source>
</evidence>
<name>A0A4V0ZBB8_9MICO</name>
<feature type="compositionally biased region" description="Low complexity" evidence="1">
    <location>
        <begin position="152"/>
        <end position="165"/>
    </location>
</feature>
<dbReference type="OrthoDB" id="3727872at2"/>
<feature type="region of interest" description="Disordered" evidence="1">
    <location>
        <begin position="140"/>
        <end position="165"/>
    </location>
</feature>
<evidence type="ECO:0000313" key="3">
    <source>
        <dbReference type="EMBL" id="QBF47448.1"/>
    </source>
</evidence>
<dbReference type="EMBL" id="CP036164">
    <property type="protein sequence ID" value="QBF47448.1"/>
    <property type="molecule type" value="Genomic_DNA"/>
</dbReference>
<dbReference type="KEGG" id="jli:EXU32_15030"/>
<protein>
    <submittedName>
        <fullName evidence="3">Uncharacterized protein</fullName>
    </submittedName>
</protein>
<accession>A0A4V0ZBB8</accession>
<keyword evidence="4" id="KW-1185">Reference proteome</keyword>
<keyword evidence="2" id="KW-1133">Transmembrane helix</keyword>
<gene>
    <name evidence="3" type="ORF">EXU32_15030</name>
</gene>
<dbReference type="Proteomes" id="UP000290408">
    <property type="component" value="Chromosome"/>
</dbReference>
<organism evidence="3 4">
    <name type="scientific">Janibacter limosus</name>
    <dbReference type="NCBI Taxonomy" id="53458"/>
    <lineage>
        <taxon>Bacteria</taxon>
        <taxon>Bacillati</taxon>
        <taxon>Actinomycetota</taxon>
        <taxon>Actinomycetes</taxon>
        <taxon>Micrococcales</taxon>
        <taxon>Intrasporangiaceae</taxon>
        <taxon>Janibacter</taxon>
    </lineage>
</organism>
<reference evidence="3 4" key="1">
    <citation type="submission" date="2019-02" db="EMBL/GenBank/DDBJ databases">
        <title>Genomic data mining of an Antarctic deep-sea actinobacterium, Janibacterlimosus P3-3-X1.</title>
        <authorList>
            <person name="Liao L."/>
            <person name="Chen B."/>
        </authorList>
    </citation>
    <scope>NUCLEOTIDE SEQUENCE [LARGE SCALE GENOMIC DNA]</scope>
    <source>
        <strain evidence="3 4">P3-3-X1</strain>
    </source>
</reference>
<feature type="transmembrane region" description="Helical" evidence="2">
    <location>
        <begin position="94"/>
        <end position="118"/>
    </location>
</feature>
<dbReference type="RefSeq" id="WP_130630636.1">
    <property type="nucleotide sequence ID" value="NZ_CP036164.1"/>
</dbReference>
<dbReference type="AlphaFoldDB" id="A0A4V0ZBB8"/>
<keyword evidence="2" id="KW-0812">Transmembrane</keyword>
<sequence length="301" mass="31345">MLCNSCGTTGTGTFCARCGARLSPGEADPNDVFWADDQPTSVQHPAAPPDQPHGPESGWDDWLVSRQPAETTPAPMSPVASGPPAPSGGGGPHWPVFVAVGAVAAMVLVLGGAAAWWASTRDDTSAAAPTTSTATAVVTTVTSTAPPPPPTTTVTTTATSTSTTTAPVTAADQLGDLRDQSLGQLVTDDSWALSLSAKQDGTRDERQTTRSGSHVFRLQDILELHDDLDSVYSGYTSVYLLKAEDLGSTKGPDGDKIWMTIVDPGGLSSRADAQAWCDSEFPWLTGDDLTNTCYPRQLTSP</sequence>
<proteinExistence type="predicted"/>
<keyword evidence="2" id="KW-0472">Membrane</keyword>
<evidence type="ECO:0000256" key="1">
    <source>
        <dbReference type="SAM" id="MobiDB-lite"/>
    </source>
</evidence>